<dbReference type="PANTHER" id="PTHR10231">
    <property type="entry name" value="NUCLEOTIDE-SUGAR TRANSMEMBRANE TRANSPORTER"/>
    <property type="match status" value="1"/>
</dbReference>
<evidence type="ECO:0000256" key="4">
    <source>
        <dbReference type="ARBA" id="ARBA00023136"/>
    </source>
</evidence>
<feature type="transmembrane region" description="Helical" evidence="6">
    <location>
        <begin position="357"/>
        <end position="375"/>
    </location>
</feature>
<evidence type="ECO:0008006" key="10">
    <source>
        <dbReference type="Google" id="ProtNLM"/>
    </source>
</evidence>
<evidence type="ECO:0000256" key="2">
    <source>
        <dbReference type="ARBA" id="ARBA00022692"/>
    </source>
</evidence>
<feature type="compositionally biased region" description="Acidic residues" evidence="5">
    <location>
        <begin position="124"/>
        <end position="135"/>
    </location>
</feature>
<comment type="subcellular location">
    <subcellularLocation>
        <location evidence="1">Membrane</location>
        <topology evidence="1">Multi-pass membrane protein</topology>
    </subcellularLocation>
</comment>
<dbReference type="GO" id="GO:0015165">
    <property type="term" value="F:pyrimidine nucleotide-sugar transmembrane transporter activity"/>
    <property type="evidence" value="ECO:0007669"/>
    <property type="project" value="InterPro"/>
</dbReference>
<feature type="compositionally biased region" description="Acidic residues" evidence="5">
    <location>
        <begin position="487"/>
        <end position="498"/>
    </location>
</feature>
<dbReference type="Proteomes" id="UP000717515">
    <property type="component" value="Unassembled WGS sequence"/>
</dbReference>
<feature type="compositionally biased region" description="Low complexity" evidence="5">
    <location>
        <begin position="429"/>
        <end position="453"/>
    </location>
</feature>
<feature type="region of interest" description="Disordered" evidence="5">
    <location>
        <begin position="486"/>
        <end position="508"/>
    </location>
</feature>
<dbReference type="Pfam" id="PF04142">
    <property type="entry name" value="Nuc_sug_transp"/>
    <property type="match status" value="1"/>
</dbReference>
<feature type="region of interest" description="Disordered" evidence="5">
    <location>
        <begin position="104"/>
        <end position="152"/>
    </location>
</feature>
<dbReference type="EMBL" id="JAIFTL010000095">
    <property type="protein sequence ID" value="KAG9323589.1"/>
    <property type="molecule type" value="Genomic_DNA"/>
</dbReference>
<evidence type="ECO:0000313" key="9">
    <source>
        <dbReference type="Proteomes" id="UP000717515"/>
    </source>
</evidence>
<feature type="compositionally biased region" description="Low complexity" evidence="5">
    <location>
        <begin position="143"/>
        <end position="152"/>
    </location>
</feature>
<keyword evidence="7" id="KW-0732">Signal</keyword>
<evidence type="ECO:0000256" key="5">
    <source>
        <dbReference type="SAM" id="MobiDB-lite"/>
    </source>
</evidence>
<feature type="compositionally biased region" description="Basic and acidic residues" evidence="5">
    <location>
        <begin position="499"/>
        <end position="508"/>
    </location>
</feature>
<gene>
    <name evidence="8" type="ORF">KVV02_004839</name>
</gene>
<feature type="chain" id="PRO_5040239725" description="Nucleotide-sugar transporter" evidence="7">
    <location>
        <begin position="20"/>
        <end position="508"/>
    </location>
</feature>
<feature type="transmembrane region" description="Helical" evidence="6">
    <location>
        <begin position="252"/>
        <end position="271"/>
    </location>
</feature>
<dbReference type="InterPro" id="IPR007271">
    <property type="entry name" value="Nuc_sug_transpt"/>
</dbReference>
<organism evidence="8 9">
    <name type="scientific">Mortierella alpina</name>
    <name type="common">Oleaginous fungus</name>
    <name type="synonym">Mortierella renispora</name>
    <dbReference type="NCBI Taxonomy" id="64518"/>
    <lineage>
        <taxon>Eukaryota</taxon>
        <taxon>Fungi</taxon>
        <taxon>Fungi incertae sedis</taxon>
        <taxon>Mucoromycota</taxon>
        <taxon>Mortierellomycotina</taxon>
        <taxon>Mortierellomycetes</taxon>
        <taxon>Mortierellales</taxon>
        <taxon>Mortierellaceae</taxon>
        <taxon>Mortierella</taxon>
    </lineage>
</organism>
<protein>
    <recommendedName>
        <fullName evidence="10">Nucleotide-sugar transporter</fullName>
    </recommendedName>
</protein>
<feature type="transmembrane region" description="Helical" evidence="6">
    <location>
        <begin position="197"/>
        <end position="216"/>
    </location>
</feature>
<keyword evidence="3 6" id="KW-1133">Transmembrane helix</keyword>
<keyword evidence="4 6" id="KW-0472">Membrane</keyword>
<keyword evidence="2 6" id="KW-0812">Transmembrane</keyword>
<evidence type="ECO:0000256" key="7">
    <source>
        <dbReference type="SAM" id="SignalP"/>
    </source>
</evidence>
<feature type="transmembrane region" description="Helical" evidence="6">
    <location>
        <begin position="327"/>
        <end position="350"/>
    </location>
</feature>
<evidence type="ECO:0000256" key="1">
    <source>
        <dbReference type="ARBA" id="ARBA00004141"/>
    </source>
</evidence>
<feature type="transmembrane region" description="Helical" evidence="6">
    <location>
        <begin position="223"/>
        <end position="240"/>
    </location>
</feature>
<comment type="caution">
    <text evidence="8">The sequence shown here is derived from an EMBL/GenBank/DDBJ whole genome shotgun (WGS) entry which is preliminary data.</text>
</comment>
<dbReference type="InterPro" id="IPR037185">
    <property type="entry name" value="EmrE-like"/>
</dbReference>
<evidence type="ECO:0000313" key="8">
    <source>
        <dbReference type="EMBL" id="KAG9323589.1"/>
    </source>
</evidence>
<name>A0A9P8CYJ5_MORAP</name>
<dbReference type="GO" id="GO:0000139">
    <property type="term" value="C:Golgi membrane"/>
    <property type="evidence" value="ECO:0007669"/>
    <property type="project" value="InterPro"/>
</dbReference>
<accession>A0A9P8CYJ5</accession>
<feature type="signal peptide" evidence="7">
    <location>
        <begin position="1"/>
        <end position="19"/>
    </location>
</feature>
<reference evidence="8" key="1">
    <citation type="submission" date="2021-07" db="EMBL/GenBank/DDBJ databases">
        <title>Draft genome of Mortierella alpina, strain LL118, isolated from an aspen leaf litter sample.</title>
        <authorList>
            <person name="Yang S."/>
            <person name="Vinatzer B.A."/>
        </authorList>
    </citation>
    <scope>NUCLEOTIDE SEQUENCE</scope>
    <source>
        <strain evidence="8">LL118</strain>
    </source>
</reference>
<dbReference type="AlphaFoldDB" id="A0A9P8CYJ5"/>
<proteinExistence type="predicted"/>
<evidence type="ECO:0000256" key="3">
    <source>
        <dbReference type="ARBA" id="ARBA00022989"/>
    </source>
</evidence>
<dbReference type="SUPFAM" id="SSF103481">
    <property type="entry name" value="Multidrug resistance efflux transporter EmrE"/>
    <property type="match status" value="1"/>
</dbReference>
<sequence>MGLTFLLGFLLCIFQSSESILVKLAGNRPDPHPSSAKLLFLSELLKLLISYTLLSVERKQLWGISNLFRRRCCRGASSASATCCRNNSSSNTAYGHHHQPIPLQDEEEQQSRGKRLLSNNGDAADYDDEEEEGEGDYARKHPSPSFSSSSSSAAASSSSGSSCSVPPILLFAVPGAIYFFNNNLTFILLSLMPAPTYVVLSNLKILTTGLFSFLFLHRLLTTVQWISLGILFLSTAVSQIDLEKGLSLSISLQAFLLMILFCSLSAAASVFSEYVMKERFATESIHLQNMKLYMFGILFNGITYLLTPPPPPTTAGTGATGFFADMAAIHFMIILAYALLGLVTSAIIKFSGSITKVYASSMSMFFAALVSWLLLNDQLTVLFFVGCFGCCYALHLYYRVGPSTTATATTTHGSAEDADEEERRRIAGAAAATTGRRDSTSSTTSSTTLAASSPVSAKNNNGKLQNGVPLSSVRVVDRNEYLSLDMLDGDVHDEEEDEHQERAPPARR</sequence>
<feature type="transmembrane region" description="Helical" evidence="6">
    <location>
        <begin position="292"/>
        <end position="307"/>
    </location>
</feature>
<evidence type="ECO:0000256" key="6">
    <source>
        <dbReference type="SAM" id="Phobius"/>
    </source>
</evidence>
<feature type="compositionally biased region" description="Polar residues" evidence="5">
    <location>
        <begin position="454"/>
        <end position="464"/>
    </location>
</feature>
<feature type="region of interest" description="Disordered" evidence="5">
    <location>
        <begin position="429"/>
        <end position="470"/>
    </location>
</feature>
<dbReference type="NCBIfam" id="TIGR00803">
    <property type="entry name" value="nst"/>
    <property type="match status" value="1"/>
</dbReference>
<feature type="transmembrane region" description="Helical" evidence="6">
    <location>
        <begin position="381"/>
        <end position="398"/>
    </location>
</feature>